<dbReference type="EMBL" id="CP001638">
    <property type="protein sequence ID" value="ACS24501.1"/>
    <property type="molecule type" value="Genomic_DNA"/>
</dbReference>
<reference evidence="2" key="1">
    <citation type="submission" date="2009-06" db="EMBL/GenBank/DDBJ databases">
        <title>Complete sequence of chromosome of Geopacillus sp. WCH70.</title>
        <authorList>
            <consortium name="US DOE Joint Genome Institute"/>
            <person name="Lucas S."/>
            <person name="Copeland A."/>
            <person name="Lapidus A."/>
            <person name="Glavina del Rio T."/>
            <person name="Dalin E."/>
            <person name="Tice H."/>
            <person name="Bruce D."/>
            <person name="Goodwin L."/>
            <person name="Pitluck S."/>
            <person name="Chertkov O."/>
            <person name="Brettin T."/>
            <person name="Detter J.C."/>
            <person name="Han C."/>
            <person name="Larimer F."/>
            <person name="Land M."/>
            <person name="Hauser L."/>
            <person name="Kyrpides N."/>
            <person name="Mikhailova N."/>
            <person name="Brumm P."/>
            <person name="Mead D.A."/>
            <person name="Richardson P."/>
        </authorList>
    </citation>
    <scope>NUCLEOTIDE SEQUENCE [LARGE SCALE GENOMIC DNA]</scope>
    <source>
        <strain evidence="2">WCH70</strain>
    </source>
</reference>
<organism evidence="2">
    <name type="scientific">Geobacillus sp. (strain WCH70)</name>
    <dbReference type="NCBI Taxonomy" id="471223"/>
    <lineage>
        <taxon>Bacteria</taxon>
        <taxon>Bacillati</taxon>
        <taxon>Bacillota</taxon>
        <taxon>Bacilli</taxon>
        <taxon>Bacillales</taxon>
        <taxon>Anoxybacillaceae</taxon>
        <taxon>Geobacillus</taxon>
    </lineage>
</organism>
<sequence length="67" mass="7664">MRIRSIGIQSVLNYGAFELDFGEDDMALHILYGPNEAGIFTYHCVKCIRHILTLSTFTIKIYSDIHT</sequence>
<dbReference type="AlphaFoldDB" id="C5D259"/>
<evidence type="ECO:0000259" key="1">
    <source>
        <dbReference type="Pfam" id="PF13514"/>
    </source>
</evidence>
<dbReference type="InterPro" id="IPR038734">
    <property type="entry name" value="YhaN_AAA"/>
</dbReference>
<protein>
    <recommendedName>
        <fullName evidence="1">YhaN AAA domain-containing protein</fullName>
    </recommendedName>
</protein>
<dbReference type="OrthoDB" id="9764467at2"/>
<gene>
    <name evidence="2" type="ordered locus">GWCH70_1742</name>
</gene>
<feature type="domain" description="YhaN AAA" evidence="1">
    <location>
        <begin position="1"/>
        <end position="39"/>
    </location>
</feature>
<dbReference type="HOGENOM" id="CLU_2806365_0_0_9"/>
<proteinExistence type="predicted"/>
<dbReference type="KEGG" id="gwc:GWCH70_1742"/>
<dbReference type="Pfam" id="PF13514">
    <property type="entry name" value="AAA_27"/>
    <property type="match status" value="1"/>
</dbReference>
<name>C5D259_GEOSW</name>
<evidence type="ECO:0000313" key="2">
    <source>
        <dbReference type="EMBL" id="ACS24501.1"/>
    </source>
</evidence>
<accession>C5D259</accession>